<evidence type="ECO:0000313" key="2">
    <source>
        <dbReference type="Proteomes" id="UP000001095"/>
    </source>
</evidence>
<accession>K8NYG9</accession>
<organism evidence="1 2">
    <name type="scientific">Afipia clevelandensis ATCC 49720</name>
    <dbReference type="NCBI Taxonomy" id="883079"/>
    <lineage>
        <taxon>Bacteria</taxon>
        <taxon>Pseudomonadati</taxon>
        <taxon>Pseudomonadota</taxon>
        <taxon>Alphaproteobacteria</taxon>
        <taxon>Hyphomicrobiales</taxon>
        <taxon>Nitrobacteraceae</taxon>
        <taxon>Afipia</taxon>
    </lineage>
</organism>
<dbReference type="AlphaFoldDB" id="K8NYG9"/>
<dbReference type="PATRIC" id="fig|883079.3.peg.2700"/>
<protein>
    <submittedName>
        <fullName evidence="1">Uncharacterized protein</fullName>
    </submittedName>
</protein>
<gene>
    <name evidence="1" type="ORF">HMPREF9696_02644</name>
</gene>
<comment type="caution">
    <text evidence="1">The sequence shown here is derived from an EMBL/GenBank/DDBJ whole genome shotgun (WGS) entry which is preliminary data.</text>
</comment>
<evidence type="ECO:0000313" key="1">
    <source>
        <dbReference type="EMBL" id="EKS35372.1"/>
    </source>
</evidence>
<dbReference type="EMBL" id="AGWY01000011">
    <property type="protein sequence ID" value="EKS35372.1"/>
    <property type="molecule type" value="Genomic_DNA"/>
</dbReference>
<keyword evidence="2" id="KW-1185">Reference proteome</keyword>
<sequence length="166" mass="18983">MTEITDWLRARVGGFAQLARAELDAISDFALLWGLFESRILNKRGNATAIVSAVTRWQTIGVLDPTILNEELAYFQQRYHDGQDFTHHFYGLLLRGPDHTPMMKRVLSGVEADPVARISAALIVVLRYRNNLFHGEKWDDVLAGQFDNFTHANRVLRKILDRYGNL</sequence>
<name>K8NYG9_9BRAD</name>
<dbReference type="HOGENOM" id="CLU_1617316_0_0_5"/>
<dbReference type="RefSeq" id="WP_002713510.1">
    <property type="nucleotide sequence ID" value="NZ_KB375281.1"/>
</dbReference>
<dbReference type="OrthoDB" id="1904255at2"/>
<dbReference type="Proteomes" id="UP000001095">
    <property type="component" value="Unassembled WGS sequence"/>
</dbReference>
<proteinExistence type="predicted"/>
<reference evidence="1 2" key="1">
    <citation type="submission" date="2012-04" db="EMBL/GenBank/DDBJ databases">
        <title>The Genome Sequence of Afipia clevelandensis ATCC 49720.</title>
        <authorList>
            <consortium name="The Broad Institute Genome Sequencing Platform"/>
            <person name="Earl A."/>
            <person name="Ward D."/>
            <person name="Feldgarden M."/>
            <person name="Gevers D."/>
            <person name="Huys G."/>
            <person name="Walker B."/>
            <person name="Young S.K."/>
            <person name="Zeng Q."/>
            <person name="Gargeya S."/>
            <person name="Fitzgerald M."/>
            <person name="Haas B."/>
            <person name="Abouelleil A."/>
            <person name="Alvarado L."/>
            <person name="Arachchi H.M."/>
            <person name="Berlin A."/>
            <person name="Chapman S.B."/>
            <person name="Goldberg J."/>
            <person name="Griggs A."/>
            <person name="Gujja S."/>
            <person name="Hansen M."/>
            <person name="Howarth C."/>
            <person name="Imamovic A."/>
            <person name="Larimer J."/>
            <person name="McCowen C."/>
            <person name="Montmayeur A."/>
            <person name="Murphy C."/>
            <person name="Neiman D."/>
            <person name="Pearson M."/>
            <person name="Priest M."/>
            <person name="Roberts A."/>
            <person name="Saif S."/>
            <person name="Shea T."/>
            <person name="Sisk P."/>
            <person name="Sykes S."/>
            <person name="Wortman J."/>
            <person name="Nusbaum C."/>
            <person name="Birren B."/>
        </authorList>
    </citation>
    <scope>NUCLEOTIDE SEQUENCE [LARGE SCALE GENOMIC DNA]</scope>
    <source>
        <strain evidence="1 2">ATCC 49720</strain>
    </source>
</reference>